<organism evidence="1">
    <name type="scientific">uncultured Caudovirales phage</name>
    <dbReference type="NCBI Taxonomy" id="2100421"/>
    <lineage>
        <taxon>Viruses</taxon>
        <taxon>Duplodnaviria</taxon>
        <taxon>Heunggongvirae</taxon>
        <taxon>Uroviricota</taxon>
        <taxon>Caudoviricetes</taxon>
        <taxon>Peduoviridae</taxon>
        <taxon>Maltschvirus</taxon>
        <taxon>Maltschvirus maltsch</taxon>
    </lineage>
</organism>
<gene>
    <name evidence="1" type="ORF">UFOVP380_46</name>
</gene>
<dbReference type="EMBL" id="LR798317">
    <property type="protein sequence ID" value="CAB5223382.1"/>
    <property type="molecule type" value="Genomic_DNA"/>
</dbReference>
<evidence type="ECO:0000313" key="1">
    <source>
        <dbReference type="EMBL" id="CAB5223382.1"/>
    </source>
</evidence>
<reference evidence="1" key="1">
    <citation type="submission" date="2020-05" db="EMBL/GenBank/DDBJ databases">
        <authorList>
            <person name="Chiriac C."/>
            <person name="Salcher M."/>
            <person name="Ghai R."/>
            <person name="Kavagutti S V."/>
        </authorList>
    </citation>
    <scope>NUCLEOTIDE SEQUENCE</scope>
</reference>
<proteinExistence type="predicted"/>
<protein>
    <submittedName>
        <fullName evidence="1">Uncharacterized protein</fullName>
    </submittedName>
</protein>
<name>A0A6J7X323_9CAUD</name>
<accession>A0A6J7X323</accession>
<sequence length="150" mass="16225">MSDANLHFPVAEVATSDLSTSGEYLAGVRQGKAATKADVLIIIAYNEALAYLEDNSGFSLLLKKALAYTAAQHVLSAIDNSLEKQVERMYNTVIHDLGQAAIAAGGWELEEFRQFDLPNDEIDALVGLAATKAFEPTALTAHWLTTAWEV</sequence>